<evidence type="ECO:0000313" key="2">
    <source>
        <dbReference type="Proteomes" id="UP000220127"/>
    </source>
</evidence>
<organism evidence="1 2">
    <name type="scientific">Bacillus thuringiensis</name>
    <dbReference type="NCBI Taxonomy" id="1428"/>
    <lineage>
        <taxon>Bacteria</taxon>
        <taxon>Bacillati</taxon>
        <taxon>Bacillota</taxon>
        <taxon>Bacilli</taxon>
        <taxon>Bacillales</taxon>
        <taxon>Bacillaceae</taxon>
        <taxon>Bacillus</taxon>
        <taxon>Bacillus cereus group</taxon>
    </lineage>
</organism>
<gene>
    <name evidence="1" type="ORF">CON01_01045</name>
</gene>
<accession>A0A9X6YJ28</accession>
<protein>
    <submittedName>
        <fullName evidence="1">Uncharacterized protein</fullName>
    </submittedName>
</protein>
<evidence type="ECO:0000313" key="1">
    <source>
        <dbReference type="EMBL" id="PED16468.1"/>
    </source>
</evidence>
<sequence length="199" mass="23511">MTNEITVVNELPTFEEVASAIVEFAKQKPGFELCNYGSMASYKSDYNRYKKDADFNRNFSKGEIIDMLQLLTKVQYEYILKTGKRLSYNKERQQMDYICGQYFPTEYQYALRQLIEEIQFKIETNKRKFSEIREVKPFRTGGEFVAITLHTNPENEMFVIVCPDWEDNTNAILEFSNGDAMKVPYSYIKWKRDLLPSEK</sequence>
<dbReference type="AlphaFoldDB" id="A0A9X6YJ28"/>
<name>A0A9X6YJ28_BACTU</name>
<reference evidence="1 2" key="1">
    <citation type="submission" date="2017-09" db="EMBL/GenBank/DDBJ databases">
        <title>Large-scale bioinformatics analysis of Bacillus genomes uncovers conserved roles of natural products in bacterial physiology.</title>
        <authorList>
            <consortium name="Agbiome Team Llc"/>
            <person name="Bleich R.M."/>
            <person name="Grubbs K.J."/>
            <person name="Santa Maria K.C."/>
            <person name="Allen S.E."/>
            <person name="Farag S."/>
            <person name="Shank E.A."/>
            <person name="Bowers A."/>
        </authorList>
    </citation>
    <scope>NUCLEOTIDE SEQUENCE [LARGE SCALE GENOMIC DNA]</scope>
    <source>
        <strain evidence="1 2">AFS094940</strain>
    </source>
</reference>
<dbReference type="RefSeq" id="WP_097877132.1">
    <property type="nucleotide sequence ID" value="NZ_NUIV01000047.1"/>
</dbReference>
<dbReference type="EMBL" id="NVMD01000002">
    <property type="protein sequence ID" value="PED16468.1"/>
    <property type="molecule type" value="Genomic_DNA"/>
</dbReference>
<comment type="caution">
    <text evidence="1">The sequence shown here is derived from an EMBL/GenBank/DDBJ whole genome shotgun (WGS) entry which is preliminary data.</text>
</comment>
<proteinExistence type="predicted"/>
<dbReference type="Proteomes" id="UP000220127">
    <property type="component" value="Unassembled WGS sequence"/>
</dbReference>